<reference evidence="3 4" key="1">
    <citation type="journal article" date="2013" name="Genome Biol. Evol.">
        <title>Genomes of Stigonematalean cyanobacteria (subsection V) and the evolution of oxygenic photosynthesis from prokaryotes to plastids.</title>
        <authorList>
            <person name="Dagan T."/>
            <person name="Roettger M."/>
            <person name="Stucken K."/>
            <person name="Landan G."/>
            <person name="Koch R."/>
            <person name="Major P."/>
            <person name="Gould S.B."/>
            <person name="Goremykin V.V."/>
            <person name="Rippka R."/>
            <person name="Tandeau de Marsac N."/>
            <person name="Gugger M."/>
            <person name="Lockhart P.J."/>
            <person name="Allen J.F."/>
            <person name="Brune I."/>
            <person name="Maus I."/>
            <person name="Puhler A."/>
            <person name="Martin W.F."/>
        </authorList>
    </citation>
    <scope>NUCLEOTIDE SEQUENCE [LARGE SCALE GENOMIC DNA]</scope>
    <source>
        <strain evidence="3 4">PCC 7110</strain>
    </source>
</reference>
<comment type="caution">
    <text evidence="3">The sequence shown here is derived from an EMBL/GenBank/DDBJ whole genome shotgun (WGS) entry which is preliminary data.</text>
</comment>
<evidence type="ECO:0000313" key="3">
    <source>
        <dbReference type="EMBL" id="KYC38041.1"/>
    </source>
</evidence>
<accession>A0A139X011</accession>
<dbReference type="RefSeq" id="WP_017749302.1">
    <property type="nucleotide sequence ID" value="NZ_KQ976354.1"/>
</dbReference>
<dbReference type="PANTHER" id="PTHR33713:SF10">
    <property type="entry name" value="ANTITOXIN YAFN"/>
    <property type="match status" value="1"/>
</dbReference>
<gene>
    <name evidence="3" type="ORF">WA1_37425</name>
</gene>
<dbReference type="PANTHER" id="PTHR33713">
    <property type="entry name" value="ANTITOXIN YAFN-RELATED"/>
    <property type="match status" value="1"/>
</dbReference>
<keyword evidence="4" id="KW-1185">Reference proteome</keyword>
<name>A0A139X011_9CYAN</name>
<dbReference type="InterPro" id="IPR006442">
    <property type="entry name" value="Antitoxin_Phd/YefM"/>
</dbReference>
<dbReference type="InterPro" id="IPR036165">
    <property type="entry name" value="YefM-like_sf"/>
</dbReference>
<dbReference type="InterPro" id="IPR051405">
    <property type="entry name" value="phD/YefM_antitoxin"/>
</dbReference>
<comment type="function">
    <text evidence="2">Antitoxin component of a type II toxin-antitoxin (TA) system.</text>
</comment>
<evidence type="ECO:0000313" key="4">
    <source>
        <dbReference type="Proteomes" id="UP000076925"/>
    </source>
</evidence>
<dbReference type="EMBL" id="ANNX02000042">
    <property type="protein sequence ID" value="KYC38041.1"/>
    <property type="molecule type" value="Genomic_DNA"/>
</dbReference>
<dbReference type="NCBIfam" id="TIGR01552">
    <property type="entry name" value="phd_fam"/>
    <property type="match status" value="1"/>
</dbReference>
<dbReference type="Gene3D" id="3.40.1620.10">
    <property type="entry name" value="YefM-like domain"/>
    <property type="match status" value="1"/>
</dbReference>
<proteinExistence type="inferred from homology"/>
<dbReference type="OrthoDB" id="428373at2"/>
<dbReference type="AlphaFoldDB" id="A0A139X011"/>
<evidence type="ECO:0000256" key="2">
    <source>
        <dbReference type="RuleBase" id="RU362080"/>
    </source>
</evidence>
<evidence type="ECO:0000256" key="1">
    <source>
        <dbReference type="ARBA" id="ARBA00009981"/>
    </source>
</evidence>
<comment type="similarity">
    <text evidence="1 2">Belongs to the phD/YefM antitoxin family.</text>
</comment>
<sequence>MLDISRGINSLSNFKRNTTEFMEQLRKTGKPVVLTVNGKAELVVQDVESYQKLLELVERLETIEAVKVALQEMKEGKGEPVDEVFKEIMQSLDEK</sequence>
<dbReference type="Proteomes" id="UP000076925">
    <property type="component" value="Unassembled WGS sequence"/>
</dbReference>
<dbReference type="SUPFAM" id="SSF143120">
    <property type="entry name" value="YefM-like"/>
    <property type="match status" value="1"/>
</dbReference>
<dbReference type="Pfam" id="PF02604">
    <property type="entry name" value="PhdYeFM_antitox"/>
    <property type="match status" value="1"/>
</dbReference>
<protein>
    <recommendedName>
        <fullName evidence="2">Antitoxin</fullName>
    </recommendedName>
</protein>
<organism evidence="3 4">
    <name type="scientific">Scytonema hofmannii PCC 7110</name>
    <dbReference type="NCBI Taxonomy" id="128403"/>
    <lineage>
        <taxon>Bacteria</taxon>
        <taxon>Bacillati</taxon>
        <taxon>Cyanobacteriota</taxon>
        <taxon>Cyanophyceae</taxon>
        <taxon>Nostocales</taxon>
        <taxon>Scytonemataceae</taxon>
        <taxon>Scytonema</taxon>
    </lineage>
</organism>
<dbReference type="STRING" id="128403.WA1_37425"/>